<gene>
    <name evidence="3" type="ORF">NBRC3257_1253</name>
</gene>
<feature type="signal peptide" evidence="2">
    <location>
        <begin position="1"/>
        <end position="25"/>
    </location>
</feature>
<proteinExistence type="predicted"/>
<evidence type="ECO:0000256" key="2">
    <source>
        <dbReference type="SAM" id="SignalP"/>
    </source>
</evidence>
<comment type="caution">
    <text evidence="3">The sequence shown here is derived from an EMBL/GenBank/DDBJ whole genome shotgun (WGS) entry which is preliminary data.</text>
</comment>
<feature type="region of interest" description="Disordered" evidence="1">
    <location>
        <begin position="56"/>
        <end position="76"/>
    </location>
</feature>
<keyword evidence="2" id="KW-0732">Signal</keyword>
<sequence>MRPLSDQIFLAILGISFLTGSSAFAEPAPVVAVNREIGLSITGSFQDALSSTTTSLSGTEYMGGGRTRPYEDIGSSKSQRIGWTPGFRADSSVMFNAFGISNLYASAQFGLQDGQRNNKYRLVSPNRGSSP</sequence>
<dbReference type="Proteomes" id="UP000018209">
    <property type="component" value="Unassembled WGS sequence"/>
</dbReference>
<organism evidence="3 4">
    <name type="scientific">Gluconobacter thailandicus NBRC 3257</name>
    <dbReference type="NCBI Taxonomy" id="1381097"/>
    <lineage>
        <taxon>Bacteria</taxon>
        <taxon>Pseudomonadati</taxon>
        <taxon>Pseudomonadota</taxon>
        <taxon>Alphaproteobacteria</taxon>
        <taxon>Acetobacterales</taxon>
        <taxon>Acetobacteraceae</taxon>
        <taxon>Gluconobacter</taxon>
    </lineage>
</organism>
<evidence type="ECO:0000313" key="3">
    <source>
        <dbReference type="EMBL" id="GAD26254.1"/>
    </source>
</evidence>
<protein>
    <submittedName>
        <fullName evidence="3">Uncharacterized protein</fullName>
    </submittedName>
</protein>
<evidence type="ECO:0000313" key="4">
    <source>
        <dbReference type="Proteomes" id="UP000018209"/>
    </source>
</evidence>
<keyword evidence="4" id="KW-1185">Reference proteome</keyword>
<name>A0ABQ0IVM0_GLUTH</name>
<dbReference type="EMBL" id="BASM01000015">
    <property type="protein sequence ID" value="GAD26254.1"/>
    <property type="molecule type" value="Genomic_DNA"/>
</dbReference>
<accession>A0ABQ0IVM0</accession>
<evidence type="ECO:0000256" key="1">
    <source>
        <dbReference type="SAM" id="MobiDB-lite"/>
    </source>
</evidence>
<feature type="chain" id="PRO_5045790905" evidence="2">
    <location>
        <begin position="26"/>
        <end position="131"/>
    </location>
</feature>
<reference evidence="3 4" key="1">
    <citation type="submission" date="2013-08" db="EMBL/GenBank/DDBJ databases">
        <title>Gluconobacter thailandicus NBRC 3257 whole genome sequence.</title>
        <authorList>
            <person name="Matsutani M."/>
            <person name="Yakushi T."/>
            <person name="Matsushita K."/>
        </authorList>
    </citation>
    <scope>NUCLEOTIDE SEQUENCE [LARGE SCALE GENOMIC DNA]</scope>
    <source>
        <strain evidence="3 4">NBRC 3257</strain>
    </source>
</reference>
<dbReference type="RefSeq" id="WP_007284053.1">
    <property type="nucleotide sequence ID" value="NZ_BASM01000015.1"/>
</dbReference>